<accession>G9QIR5</accession>
<dbReference type="PATRIC" id="fig|665952.3.peg.851"/>
<evidence type="ECO:0000256" key="1">
    <source>
        <dbReference type="SAM" id="MobiDB-lite"/>
    </source>
</evidence>
<proteinExistence type="predicted"/>
<feature type="compositionally biased region" description="Polar residues" evidence="1">
    <location>
        <begin position="144"/>
        <end position="153"/>
    </location>
</feature>
<protein>
    <submittedName>
        <fullName evidence="2">Uncharacterized protein</fullName>
    </submittedName>
</protein>
<name>G9QIR5_9BACI</name>
<organism evidence="2 3">
    <name type="scientific">Bacillus smithii 7_3_47FAA</name>
    <dbReference type="NCBI Taxonomy" id="665952"/>
    <lineage>
        <taxon>Bacteria</taxon>
        <taxon>Bacillati</taxon>
        <taxon>Bacillota</taxon>
        <taxon>Bacilli</taxon>
        <taxon>Bacillales</taxon>
        <taxon>Bacillaceae</taxon>
        <taxon>Bacillus</taxon>
    </lineage>
</organism>
<gene>
    <name evidence="2" type="ORF">HMPREF1015_02992</name>
</gene>
<dbReference type="RefSeq" id="WP_003353143.1">
    <property type="nucleotide sequence ID" value="NZ_JH414744.1"/>
</dbReference>
<evidence type="ECO:0000313" key="2">
    <source>
        <dbReference type="EMBL" id="EHL78954.1"/>
    </source>
</evidence>
<keyword evidence="3" id="KW-1185">Reference proteome</keyword>
<feature type="compositionally biased region" description="Polar residues" evidence="1">
    <location>
        <begin position="124"/>
        <end position="135"/>
    </location>
</feature>
<reference evidence="2 3" key="1">
    <citation type="submission" date="2011-09" db="EMBL/GenBank/DDBJ databases">
        <title>The Genome Sequence of Bacillus smithii 7_3_47FAA.</title>
        <authorList>
            <consortium name="The Broad Institute Genome Sequencing Platform"/>
            <person name="Earl A."/>
            <person name="Ward D."/>
            <person name="Feldgarden M."/>
            <person name="Gevers D."/>
            <person name="Daigneault M."/>
            <person name="Strauss J."/>
            <person name="Allen-Vercoe E."/>
            <person name="Young S.K."/>
            <person name="Zeng Q."/>
            <person name="Gargeya S."/>
            <person name="Fitzgerald M."/>
            <person name="Haas B."/>
            <person name="Abouelleil A."/>
            <person name="Alvarado L."/>
            <person name="Arachchi H.M."/>
            <person name="Berlin A."/>
            <person name="Brown A."/>
            <person name="Chapman S.B."/>
            <person name="Chen Z."/>
            <person name="Dunbar C."/>
            <person name="Freedman E."/>
            <person name="Gearin G."/>
            <person name="Goldberg J."/>
            <person name="Griggs A."/>
            <person name="Gujja S."/>
            <person name="Heiman D."/>
            <person name="Howarth C."/>
            <person name="Larson L."/>
            <person name="Lui A."/>
            <person name="MacDonald P.J.P."/>
            <person name="Montmayeur A."/>
            <person name="Murphy C."/>
            <person name="Neiman D."/>
            <person name="Pearson M."/>
            <person name="Priest M."/>
            <person name="Roberts A."/>
            <person name="Saif S."/>
            <person name="Shea T."/>
            <person name="Shenoy N."/>
            <person name="Sisk P."/>
            <person name="Stolte C."/>
            <person name="Sykes S."/>
            <person name="Wortman J."/>
            <person name="Nusbaum C."/>
            <person name="Birren B."/>
        </authorList>
    </citation>
    <scope>NUCLEOTIDE SEQUENCE [LARGE SCALE GENOMIC DNA]</scope>
    <source>
        <strain evidence="2 3">7_3_47FAA</strain>
    </source>
</reference>
<sequence length="267" mass="30792">MLIGNIEQFKHLSQFTTLKDFNNHIEMWLAEYKSHFTKSELIALKRLIRFSAKVYGVSTASINTILKATEKDGVGISESTFHRMKRKAIKIGILTVHYTTRKNGSQSSNVWVFNRFTNDTPIDSVQEQKSQSNQAKNDDVNEIANDTPNKTGNHIKTINLNNKRYDGSEAEFTSSRVPKQFVNLVKCFYNKADTIEELWKVVKCATSKLNYTVAEVTSIATDCFRRLIRLVKKGRIKKSIYACFWGIVNKKLDELYFEELYELDFAM</sequence>
<comment type="caution">
    <text evidence="2">The sequence shown here is derived from an EMBL/GenBank/DDBJ whole genome shotgun (WGS) entry which is preliminary data.</text>
</comment>
<dbReference type="AlphaFoldDB" id="G9QIR5"/>
<dbReference type="Proteomes" id="UP000011747">
    <property type="component" value="Unassembled WGS sequence"/>
</dbReference>
<dbReference type="EMBL" id="ACWF01000044">
    <property type="protein sequence ID" value="EHL78954.1"/>
    <property type="molecule type" value="Genomic_DNA"/>
</dbReference>
<evidence type="ECO:0000313" key="3">
    <source>
        <dbReference type="Proteomes" id="UP000011747"/>
    </source>
</evidence>
<dbReference type="HOGENOM" id="CLU_075775_0_0_9"/>
<feature type="region of interest" description="Disordered" evidence="1">
    <location>
        <begin position="124"/>
        <end position="153"/>
    </location>
</feature>